<dbReference type="RefSeq" id="WP_189028583.1">
    <property type="nucleotide sequence ID" value="NZ_BMNE01000003.1"/>
</dbReference>
<proteinExistence type="predicted"/>
<dbReference type="Gene3D" id="3.40.109.10">
    <property type="entry name" value="NADH Oxidase"/>
    <property type="match status" value="1"/>
</dbReference>
<keyword evidence="2" id="KW-1185">Reference proteome</keyword>
<name>A0ABQ2KGH8_9NOCA</name>
<dbReference type="InterPro" id="IPR050627">
    <property type="entry name" value="Nitroreductase/BluB"/>
</dbReference>
<gene>
    <name evidence="1" type="ORF">GCM10011610_31290</name>
</gene>
<dbReference type="PANTHER" id="PTHR23026:SF123">
    <property type="entry name" value="NAD(P)H NITROREDUCTASE RV3131-RELATED"/>
    <property type="match status" value="1"/>
</dbReference>
<dbReference type="Proteomes" id="UP000658127">
    <property type="component" value="Unassembled WGS sequence"/>
</dbReference>
<dbReference type="EMBL" id="BMNE01000003">
    <property type="protein sequence ID" value="GGN81160.1"/>
    <property type="molecule type" value="Genomic_DNA"/>
</dbReference>
<accession>A0ABQ2KGH8</accession>
<dbReference type="SUPFAM" id="SSF55469">
    <property type="entry name" value="FMN-dependent nitroreductase-like"/>
    <property type="match status" value="2"/>
</dbReference>
<evidence type="ECO:0000313" key="2">
    <source>
        <dbReference type="Proteomes" id="UP000658127"/>
    </source>
</evidence>
<comment type="caution">
    <text evidence="1">The sequence shown here is derived from an EMBL/GenBank/DDBJ whole genome shotgun (WGS) entry which is preliminary data.</text>
</comment>
<evidence type="ECO:0000313" key="1">
    <source>
        <dbReference type="EMBL" id="GGN81160.1"/>
    </source>
</evidence>
<dbReference type="InterPro" id="IPR000415">
    <property type="entry name" value="Nitroreductase-like"/>
</dbReference>
<sequence length="327" mass="35333">MTGAADPDPGTVRSILGRASRAPSLHNAQPWRWRWDGATAALYMDPDRLLPATDMFNREGVLGCGVMLHHAEIAWAAAGWETSVDRFPEPPVRAHVASLRPTRRREPTESQRLLGDAIDVRYSDRMPMDPPPGWPVTREVLEFLCARTGTTVTFLDSTESVALQHISTVAARLRHYDPKYQAELTWWTAGPDADGTGVPATTLPSIADRTRVPVGREFPSGSAESAGEAADEATVAVLSTDGDSAADLLECGSALSAVLLECTAHGLSTCTVSHVIEIPAARAAVADLVDRRYPQVLVRIGAARCEPPPRTPRRPVDSFLEMCQGLL</sequence>
<dbReference type="NCBIfam" id="NF047509">
    <property type="entry name" value="Rv3131_FMN_oxido"/>
    <property type="match status" value="1"/>
</dbReference>
<protein>
    <submittedName>
        <fullName evidence="1">NAD(P)H nitroreductase</fullName>
    </submittedName>
</protein>
<reference evidence="2" key="1">
    <citation type="journal article" date="2019" name="Int. J. Syst. Evol. Microbiol.">
        <title>The Global Catalogue of Microorganisms (GCM) 10K type strain sequencing project: providing services to taxonomists for standard genome sequencing and annotation.</title>
        <authorList>
            <consortium name="The Broad Institute Genomics Platform"/>
            <consortium name="The Broad Institute Genome Sequencing Center for Infectious Disease"/>
            <person name="Wu L."/>
            <person name="Ma J."/>
        </authorList>
    </citation>
    <scope>NUCLEOTIDE SEQUENCE [LARGE SCALE GENOMIC DNA]</scope>
    <source>
        <strain evidence="2">CGMCC 4.7329</strain>
    </source>
</reference>
<organism evidence="1 2">
    <name type="scientific">Nocardia rhizosphaerihabitans</name>
    <dbReference type="NCBI Taxonomy" id="1691570"/>
    <lineage>
        <taxon>Bacteria</taxon>
        <taxon>Bacillati</taxon>
        <taxon>Actinomycetota</taxon>
        <taxon>Actinomycetes</taxon>
        <taxon>Mycobacteriales</taxon>
        <taxon>Nocardiaceae</taxon>
        <taxon>Nocardia</taxon>
    </lineage>
</organism>
<dbReference type="PANTHER" id="PTHR23026">
    <property type="entry name" value="NADPH NITROREDUCTASE"/>
    <property type="match status" value="1"/>
</dbReference>